<dbReference type="InterPro" id="IPR049704">
    <property type="entry name" value="Aminotrans_3_PPA_site"/>
</dbReference>
<keyword evidence="8" id="KW-0963">Cytoplasm</keyword>
<dbReference type="PROSITE" id="PS00600">
    <property type="entry name" value="AA_TRANSFER_CLASS_3"/>
    <property type="match status" value="1"/>
</dbReference>
<dbReference type="GO" id="GO:0042286">
    <property type="term" value="F:glutamate-1-semialdehyde 2,1-aminomutase activity"/>
    <property type="evidence" value="ECO:0007669"/>
    <property type="project" value="UniProtKB-UniRule"/>
</dbReference>
<dbReference type="InterPro" id="IPR015424">
    <property type="entry name" value="PyrdxlP-dep_Trfase"/>
</dbReference>
<keyword evidence="7 8" id="KW-0627">Porphyrin biosynthesis</keyword>
<evidence type="ECO:0000256" key="6">
    <source>
        <dbReference type="ARBA" id="ARBA00023235"/>
    </source>
</evidence>
<evidence type="ECO:0000256" key="5">
    <source>
        <dbReference type="ARBA" id="ARBA00022898"/>
    </source>
</evidence>
<name>A0A9D1WS46_9FIRM</name>
<evidence type="ECO:0000313" key="9">
    <source>
        <dbReference type="EMBL" id="HIX66234.1"/>
    </source>
</evidence>
<protein>
    <recommendedName>
        <fullName evidence="8">Glutamate-1-semialdehyde 2,1-aminomutase</fullName>
        <shortName evidence="8">GSA</shortName>
        <ecNumber evidence="8">5.4.3.8</ecNumber>
    </recommendedName>
    <alternativeName>
        <fullName evidence="8">Glutamate-1-semialdehyde aminotransferase</fullName>
        <shortName evidence="8">GSA-AT</shortName>
    </alternativeName>
</protein>
<evidence type="ECO:0000256" key="4">
    <source>
        <dbReference type="ARBA" id="ARBA00008981"/>
    </source>
</evidence>
<comment type="cofactor">
    <cofactor evidence="2 8">
        <name>pyridoxal 5'-phosphate</name>
        <dbReference type="ChEBI" id="CHEBI:597326"/>
    </cofactor>
</comment>
<evidence type="ECO:0000256" key="3">
    <source>
        <dbReference type="ARBA" id="ARBA00004819"/>
    </source>
</evidence>
<dbReference type="InterPro" id="IPR004639">
    <property type="entry name" value="4pyrrol_synth_GluAld_NH2Trfase"/>
</dbReference>
<evidence type="ECO:0000313" key="10">
    <source>
        <dbReference type="Proteomes" id="UP000886800"/>
    </source>
</evidence>
<comment type="pathway">
    <text evidence="3">Porphyrin-containing compound metabolism; protoporphyrin-IX biosynthesis; 5-aminolevulinate from L-glutamyl-tRNA(Glu): step 2/2.</text>
</comment>
<dbReference type="NCBIfam" id="NF000818">
    <property type="entry name" value="PRK00062.1"/>
    <property type="match status" value="1"/>
</dbReference>
<dbReference type="Gene3D" id="3.90.1150.10">
    <property type="entry name" value="Aspartate Aminotransferase, domain 1"/>
    <property type="match status" value="1"/>
</dbReference>
<dbReference type="EMBL" id="DXES01000175">
    <property type="protein sequence ID" value="HIX66234.1"/>
    <property type="molecule type" value="Genomic_DNA"/>
</dbReference>
<dbReference type="InterPro" id="IPR015421">
    <property type="entry name" value="PyrdxlP-dep_Trfase_major"/>
</dbReference>
<dbReference type="InterPro" id="IPR005814">
    <property type="entry name" value="Aminotrans_3"/>
</dbReference>
<dbReference type="PANTHER" id="PTHR43713:SF3">
    <property type="entry name" value="GLUTAMATE-1-SEMIALDEHYDE 2,1-AMINOMUTASE 1, CHLOROPLASTIC-RELATED"/>
    <property type="match status" value="1"/>
</dbReference>
<dbReference type="Proteomes" id="UP000886800">
    <property type="component" value="Unassembled WGS sequence"/>
</dbReference>
<comment type="subunit">
    <text evidence="8">Homodimer.</text>
</comment>
<dbReference type="EC" id="5.4.3.8" evidence="8"/>
<comment type="similarity">
    <text evidence="4 8">Belongs to the class-III pyridoxal-phosphate-dependent aminotransferase family. HemL subfamily.</text>
</comment>
<dbReference type="GO" id="GO:0008483">
    <property type="term" value="F:transaminase activity"/>
    <property type="evidence" value="ECO:0007669"/>
    <property type="project" value="InterPro"/>
</dbReference>
<evidence type="ECO:0000256" key="7">
    <source>
        <dbReference type="ARBA" id="ARBA00023244"/>
    </source>
</evidence>
<dbReference type="SUPFAM" id="SSF53383">
    <property type="entry name" value="PLP-dependent transferases"/>
    <property type="match status" value="1"/>
</dbReference>
<dbReference type="FunFam" id="3.40.640.10:FF:000021">
    <property type="entry name" value="Glutamate-1-semialdehyde 2,1-aminomutase"/>
    <property type="match status" value="1"/>
</dbReference>
<reference evidence="9" key="2">
    <citation type="submission" date="2021-04" db="EMBL/GenBank/DDBJ databases">
        <authorList>
            <person name="Gilroy R."/>
        </authorList>
    </citation>
    <scope>NUCLEOTIDE SEQUENCE</scope>
    <source>
        <strain evidence="9">CHK188-5543</strain>
    </source>
</reference>
<dbReference type="GO" id="GO:0006782">
    <property type="term" value="P:protoporphyrinogen IX biosynthetic process"/>
    <property type="evidence" value="ECO:0007669"/>
    <property type="project" value="UniProtKB-UniRule"/>
</dbReference>
<gene>
    <name evidence="8 9" type="primary">hemL</name>
    <name evidence="9" type="ORF">H9736_08305</name>
</gene>
<dbReference type="PANTHER" id="PTHR43713">
    <property type="entry name" value="GLUTAMATE-1-SEMIALDEHYDE 2,1-AMINOMUTASE"/>
    <property type="match status" value="1"/>
</dbReference>
<comment type="caution">
    <text evidence="9">The sequence shown here is derived from an EMBL/GenBank/DDBJ whole genome shotgun (WGS) entry which is preliminary data.</text>
</comment>
<dbReference type="InterPro" id="IPR015422">
    <property type="entry name" value="PyrdxlP-dep_Trfase_small"/>
</dbReference>
<evidence type="ECO:0000256" key="2">
    <source>
        <dbReference type="ARBA" id="ARBA00001933"/>
    </source>
</evidence>
<dbReference type="GO" id="GO:0030170">
    <property type="term" value="F:pyridoxal phosphate binding"/>
    <property type="evidence" value="ECO:0007669"/>
    <property type="project" value="InterPro"/>
</dbReference>
<dbReference type="Pfam" id="PF00202">
    <property type="entry name" value="Aminotran_3"/>
    <property type="match status" value="1"/>
</dbReference>
<evidence type="ECO:0000256" key="1">
    <source>
        <dbReference type="ARBA" id="ARBA00001579"/>
    </source>
</evidence>
<accession>A0A9D1WS46</accession>
<evidence type="ECO:0000256" key="8">
    <source>
        <dbReference type="HAMAP-Rule" id="MF_00375"/>
    </source>
</evidence>
<dbReference type="AlphaFoldDB" id="A0A9D1WS46"/>
<organism evidence="9 10">
    <name type="scientific">Candidatus Anaerotruncus excrementipullorum</name>
    <dbReference type="NCBI Taxonomy" id="2838465"/>
    <lineage>
        <taxon>Bacteria</taxon>
        <taxon>Bacillati</taxon>
        <taxon>Bacillota</taxon>
        <taxon>Clostridia</taxon>
        <taxon>Eubacteriales</taxon>
        <taxon>Oscillospiraceae</taxon>
        <taxon>Anaerotruncus</taxon>
    </lineage>
</organism>
<sequence length="427" mass="45869">MGRSEELFARAVKRIPGGVNSPVRAYGSVGLAPRFIARANRQHIYDVEGKEYVDYVGSWGPMVLGHNHPAVLEAVERAVKDGLSFGAATQREVEMAELVCELAPSVEMVRMVNSGTEAVMSAIRAARGYTGRSKVIKFAGCYHGHSDGMLVKAGSGVMTAGIPDSAGVPAACAQDTLTAVYNDLGSVERLFLEHPDSVAALIVEPLAANMGVVPPKEGFLAGLRKLCDRYGAVLIFDEVITGFRLALGGAQERYGVLADLTTFGKIIGAGMPVGAYGGRREIMQLISPVGPVYQAGTLSGNPVAMAAGLAQLHWLKDHPQVYARLEQLGNRLWTGLRDAAFGCTVTGVGSLGCLFFSGGPVEDYTSAKRSDTARFARYFKFMLEQGIYLAPSQFEAVFLSDAHTEADIDNFLRLVRRWKEQEENDAA</sequence>
<proteinExistence type="inferred from homology"/>
<keyword evidence="6 8" id="KW-0413">Isomerase</keyword>
<comment type="subcellular location">
    <subcellularLocation>
        <location evidence="8">Cytoplasm</location>
    </subcellularLocation>
</comment>
<dbReference type="GO" id="GO:0005737">
    <property type="term" value="C:cytoplasm"/>
    <property type="evidence" value="ECO:0007669"/>
    <property type="project" value="UniProtKB-SubCell"/>
</dbReference>
<dbReference type="CDD" id="cd00610">
    <property type="entry name" value="OAT_like"/>
    <property type="match status" value="1"/>
</dbReference>
<comment type="catalytic activity">
    <reaction evidence="1 8">
        <text>(S)-4-amino-5-oxopentanoate = 5-aminolevulinate</text>
        <dbReference type="Rhea" id="RHEA:14265"/>
        <dbReference type="ChEBI" id="CHEBI:57501"/>
        <dbReference type="ChEBI" id="CHEBI:356416"/>
        <dbReference type="EC" id="5.4.3.8"/>
    </reaction>
</comment>
<dbReference type="Gene3D" id="3.40.640.10">
    <property type="entry name" value="Type I PLP-dependent aspartate aminotransferase-like (Major domain)"/>
    <property type="match status" value="1"/>
</dbReference>
<feature type="modified residue" description="N6-(pyridoxal phosphate)lysine" evidence="8">
    <location>
        <position position="265"/>
    </location>
</feature>
<dbReference type="NCBIfam" id="TIGR00713">
    <property type="entry name" value="hemL"/>
    <property type="match status" value="1"/>
</dbReference>
<reference evidence="9" key="1">
    <citation type="journal article" date="2021" name="PeerJ">
        <title>Extensive microbial diversity within the chicken gut microbiome revealed by metagenomics and culture.</title>
        <authorList>
            <person name="Gilroy R."/>
            <person name="Ravi A."/>
            <person name="Getino M."/>
            <person name="Pursley I."/>
            <person name="Horton D.L."/>
            <person name="Alikhan N.F."/>
            <person name="Baker D."/>
            <person name="Gharbi K."/>
            <person name="Hall N."/>
            <person name="Watson M."/>
            <person name="Adriaenssens E.M."/>
            <person name="Foster-Nyarko E."/>
            <person name="Jarju S."/>
            <person name="Secka A."/>
            <person name="Antonio M."/>
            <person name="Oren A."/>
            <person name="Chaudhuri R.R."/>
            <person name="La Ragione R."/>
            <person name="Hildebrand F."/>
            <person name="Pallen M.J."/>
        </authorList>
    </citation>
    <scope>NUCLEOTIDE SEQUENCE</scope>
    <source>
        <strain evidence="9">CHK188-5543</strain>
    </source>
</reference>
<keyword evidence="5 8" id="KW-0663">Pyridoxal phosphate</keyword>
<dbReference type="HAMAP" id="MF_00375">
    <property type="entry name" value="HemL_aminotrans_3"/>
    <property type="match status" value="1"/>
</dbReference>